<feature type="transmembrane region" description="Helical" evidence="1">
    <location>
        <begin position="146"/>
        <end position="167"/>
    </location>
</feature>
<gene>
    <name evidence="2" type="ORF">D6029_01940</name>
</gene>
<evidence type="ECO:0000313" key="2">
    <source>
        <dbReference type="EMBL" id="RJT27702.1"/>
    </source>
</evidence>
<sequence>MQRLTSASPIDDSTLAMYEATVAIIQRHLPPSLALLYATARRSSEGYLEWWTAREGVAKPLSMLSEAEQHSVQNKRQEYQDILQGFIEQLVARGEDKSAQALQTLLTNSRDLACYGVGGEPVLVNWAVAAEEKILPVASMLLWRRWLPWLLLLLLLLLLALACWWYKNNTHNDSAVPPATIPTKSEAPAHVSPSAHTDIELTNDHPSVNLAKQKDFGRIEANLTWQQGHHQRSIDLDIAAFVRFKNGSKGGVEALSKLPGDYSKPPYMSLQGDLREGDDKNGEWLFINGSHWQDIDEVLIYSFIYGGADNWQGTDATITIYIPNQLPISSTLVDENKLNNVAAIARLKNINGDIKVERLNRFFSDRQSMDEHYGWGFEWTPGASKN</sequence>
<organism evidence="2 3">
    <name type="scientific">Buttiauxella izardii</name>
    <dbReference type="NCBI Taxonomy" id="82991"/>
    <lineage>
        <taxon>Bacteria</taxon>
        <taxon>Pseudomonadati</taxon>
        <taxon>Pseudomonadota</taxon>
        <taxon>Gammaproteobacteria</taxon>
        <taxon>Enterobacterales</taxon>
        <taxon>Enterobacteriaceae</taxon>
        <taxon>Buttiauxella</taxon>
    </lineage>
</organism>
<dbReference type="AlphaFoldDB" id="A0A3A5K4M7"/>
<dbReference type="RefSeq" id="WP_120063139.1">
    <property type="nucleotide sequence ID" value="NZ_QZWH01000003.1"/>
</dbReference>
<proteinExistence type="predicted"/>
<keyword evidence="1" id="KW-0812">Transmembrane</keyword>
<dbReference type="Proteomes" id="UP000276295">
    <property type="component" value="Unassembled WGS sequence"/>
</dbReference>
<keyword evidence="1" id="KW-0472">Membrane</keyword>
<evidence type="ECO:0000313" key="3">
    <source>
        <dbReference type="Proteomes" id="UP000276295"/>
    </source>
</evidence>
<accession>A0A3A5K4M7</accession>
<keyword evidence="3" id="KW-1185">Reference proteome</keyword>
<name>A0A3A5K4M7_9ENTR</name>
<comment type="caution">
    <text evidence="2">The sequence shown here is derived from an EMBL/GenBank/DDBJ whole genome shotgun (WGS) entry which is preliminary data.</text>
</comment>
<dbReference type="InterPro" id="IPR003325">
    <property type="entry name" value="TerD"/>
</dbReference>
<dbReference type="OrthoDB" id="2079357at2"/>
<reference evidence="2 3" key="1">
    <citation type="submission" date="2018-09" db="EMBL/GenBank/DDBJ databases">
        <title>Draft genome sequence of Buttiauxella izardii CCUG 35510T.</title>
        <authorList>
            <person name="Salva-Serra F."/>
            <person name="Marathe N."/>
            <person name="Moore E."/>
            <person name="Stadler-Svensson L."/>
            <person name="Engstrom-Jakobsson H."/>
        </authorList>
    </citation>
    <scope>NUCLEOTIDE SEQUENCE [LARGE SCALE GENOMIC DNA]</scope>
    <source>
        <strain evidence="2 3">CCUG 35510</strain>
    </source>
</reference>
<dbReference type="CDD" id="cd06974">
    <property type="entry name" value="TerD_like"/>
    <property type="match status" value="1"/>
</dbReference>
<protein>
    <submittedName>
        <fullName evidence="2">Tellurite resistance domain protein</fullName>
    </submittedName>
</protein>
<keyword evidence="1" id="KW-1133">Transmembrane helix</keyword>
<evidence type="ECO:0000256" key="1">
    <source>
        <dbReference type="SAM" id="Phobius"/>
    </source>
</evidence>
<dbReference type="EMBL" id="QZWH01000003">
    <property type="protein sequence ID" value="RJT27702.1"/>
    <property type="molecule type" value="Genomic_DNA"/>
</dbReference>